<comment type="caution">
    <text evidence="2">The sequence shown here is derived from an EMBL/GenBank/DDBJ whole genome shotgun (WGS) entry which is preliminary data.</text>
</comment>
<proteinExistence type="predicted"/>
<feature type="chain" id="PRO_5019297263" evidence="1">
    <location>
        <begin position="28"/>
        <end position="128"/>
    </location>
</feature>
<keyword evidence="1" id="KW-0732">Signal</keyword>
<sequence length="128" mass="14740">MKKSIIIAGFVAVTAFTALLSTSPARQQVDLAENTQNVLQLHKTAVYDQFIEKNIAHCETKGKIKSRKGENINQYAYLMRMRADFFKTQKNELISEMERLDIGTKSHQMNRFLNEKFHSKILKKTSDS</sequence>
<reference evidence="3" key="1">
    <citation type="submission" date="2017-11" db="EMBL/GenBank/DDBJ databases">
        <authorList>
            <person name="Watanabe M."/>
            <person name="Kojima H."/>
        </authorList>
    </citation>
    <scope>NUCLEOTIDE SEQUENCE [LARGE SCALE GENOMIC DNA]</scope>
    <source>
        <strain evidence="3">Tokyo 01</strain>
    </source>
</reference>
<dbReference type="EMBL" id="BEXT01000001">
    <property type="protein sequence ID" value="GBC62386.1"/>
    <property type="molecule type" value="Genomic_DNA"/>
</dbReference>
<dbReference type="AlphaFoldDB" id="A0A401FZL8"/>
<evidence type="ECO:0000313" key="3">
    <source>
        <dbReference type="Proteomes" id="UP000288096"/>
    </source>
</evidence>
<dbReference type="Proteomes" id="UP000288096">
    <property type="component" value="Unassembled WGS sequence"/>
</dbReference>
<protein>
    <submittedName>
        <fullName evidence="2">Uncharacterized protein</fullName>
    </submittedName>
</protein>
<keyword evidence="3" id="KW-1185">Reference proteome</keyword>
<gene>
    <name evidence="2" type="ORF">DENIS_3358</name>
</gene>
<organism evidence="2 3">
    <name type="scientific">Desulfonema ishimotonii</name>
    <dbReference type="NCBI Taxonomy" id="45657"/>
    <lineage>
        <taxon>Bacteria</taxon>
        <taxon>Pseudomonadati</taxon>
        <taxon>Thermodesulfobacteriota</taxon>
        <taxon>Desulfobacteria</taxon>
        <taxon>Desulfobacterales</taxon>
        <taxon>Desulfococcaceae</taxon>
        <taxon>Desulfonema</taxon>
    </lineage>
</organism>
<evidence type="ECO:0000256" key="1">
    <source>
        <dbReference type="SAM" id="SignalP"/>
    </source>
</evidence>
<reference evidence="3" key="2">
    <citation type="submission" date="2019-01" db="EMBL/GenBank/DDBJ databases">
        <title>Genome sequence of Desulfonema ishimotonii strain Tokyo 01.</title>
        <authorList>
            <person name="Fukui M."/>
        </authorList>
    </citation>
    <scope>NUCLEOTIDE SEQUENCE [LARGE SCALE GENOMIC DNA]</scope>
    <source>
        <strain evidence="3">Tokyo 01</strain>
    </source>
</reference>
<name>A0A401FZL8_9BACT</name>
<feature type="signal peptide" evidence="1">
    <location>
        <begin position="1"/>
        <end position="27"/>
    </location>
</feature>
<accession>A0A401FZL8</accession>
<dbReference type="RefSeq" id="WP_124329558.1">
    <property type="nucleotide sequence ID" value="NZ_BEXT01000001.1"/>
</dbReference>
<evidence type="ECO:0000313" key="2">
    <source>
        <dbReference type="EMBL" id="GBC62386.1"/>
    </source>
</evidence>